<feature type="region of interest" description="Disordered" evidence="4">
    <location>
        <begin position="222"/>
        <end position="243"/>
    </location>
</feature>
<evidence type="ECO:0000313" key="6">
    <source>
        <dbReference type="EMBL" id="CAG2065261.1"/>
    </source>
</evidence>
<evidence type="ECO:0000256" key="4">
    <source>
        <dbReference type="SAM" id="MobiDB-lite"/>
    </source>
</evidence>
<feature type="domain" description="Teneurin-like YD-shell" evidence="5">
    <location>
        <begin position="4"/>
        <end position="243"/>
    </location>
</feature>
<evidence type="ECO:0000256" key="3">
    <source>
        <dbReference type="ARBA" id="ARBA00023157"/>
    </source>
</evidence>
<evidence type="ECO:0000313" key="7">
    <source>
        <dbReference type="Proteomes" id="UP001153148"/>
    </source>
</evidence>
<dbReference type="Gene3D" id="2.180.10.10">
    <property type="entry name" value="RHS repeat-associated core"/>
    <property type="match status" value="1"/>
</dbReference>
<keyword evidence="2" id="KW-0677">Repeat</keyword>
<protein>
    <recommendedName>
        <fullName evidence="5">Teneurin-like YD-shell domain-containing protein</fullName>
    </recommendedName>
</protein>
<proteinExistence type="predicted"/>
<gene>
    <name evidence="6" type="ORF">TPAB3V08_LOCUS12205</name>
</gene>
<keyword evidence="3" id="KW-1015">Disulfide bond</keyword>
<dbReference type="Pfam" id="PF25023">
    <property type="entry name" value="TEN_YD-shell"/>
    <property type="match status" value="1"/>
</dbReference>
<reference evidence="6" key="1">
    <citation type="submission" date="2021-03" db="EMBL/GenBank/DDBJ databases">
        <authorList>
            <person name="Tran Van P."/>
        </authorList>
    </citation>
    <scope>NUCLEOTIDE SEQUENCE</scope>
</reference>
<evidence type="ECO:0000256" key="1">
    <source>
        <dbReference type="ARBA" id="ARBA00022536"/>
    </source>
</evidence>
<dbReference type="InterPro" id="IPR056823">
    <property type="entry name" value="TEN-like_YD-shell"/>
</dbReference>
<evidence type="ECO:0000259" key="5">
    <source>
        <dbReference type="Pfam" id="PF25023"/>
    </source>
</evidence>
<dbReference type="PANTHER" id="PTHR11219:SF69">
    <property type="entry name" value="TENEURIN-A"/>
    <property type="match status" value="1"/>
</dbReference>
<keyword evidence="7" id="KW-1185">Reference proteome</keyword>
<dbReference type="PANTHER" id="PTHR11219">
    <property type="entry name" value="TENEURIN AND N-ACETYLGLUCOSAMINE-1-PHOSPHODIESTER ALPHA-N-ACETYLGLUCOSAMINIDASE"/>
    <property type="match status" value="1"/>
</dbReference>
<keyword evidence="1" id="KW-0245">EGF-like domain</keyword>
<sequence length="243" mass="27488">MYPDRFNRVDGWKWGVQSEKYSYESHGLLSEISSPQDGTTKYTYNDLNMLSHISLPSQRTFSLKYDEDGGLRHVTLPGGTHHSFSCQPSLGFLRVTYTPPGSVRAYIQHYSHSGALLQTVFPGDGARVLYRYHPSGQLAEVLHGDGRSQLNYSPVTSFPSEVLHSERDFEYRWDYQFQAGLLTEERLDFGAKTGLSNAKFTYEYDTNFRLTGVQGRIGGQNLPEHSLGYNPRTGAPEQLGQFK</sequence>
<dbReference type="InterPro" id="IPR051216">
    <property type="entry name" value="Teneurin"/>
</dbReference>
<evidence type="ECO:0000256" key="2">
    <source>
        <dbReference type="ARBA" id="ARBA00022737"/>
    </source>
</evidence>
<feature type="non-terminal residue" evidence="6">
    <location>
        <position position="243"/>
    </location>
</feature>
<dbReference type="Proteomes" id="UP001153148">
    <property type="component" value="Unassembled WGS sequence"/>
</dbReference>
<accession>A0ABN7PG79</accession>
<name>A0ABN7PG79_TIMPD</name>
<dbReference type="EMBL" id="CAJPIN010041400">
    <property type="protein sequence ID" value="CAG2065261.1"/>
    <property type="molecule type" value="Genomic_DNA"/>
</dbReference>
<organism evidence="6 7">
    <name type="scientific">Timema podura</name>
    <name type="common">Walking stick</name>
    <dbReference type="NCBI Taxonomy" id="61482"/>
    <lineage>
        <taxon>Eukaryota</taxon>
        <taxon>Metazoa</taxon>
        <taxon>Ecdysozoa</taxon>
        <taxon>Arthropoda</taxon>
        <taxon>Hexapoda</taxon>
        <taxon>Insecta</taxon>
        <taxon>Pterygota</taxon>
        <taxon>Neoptera</taxon>
        <taxon>Polyneoptera</taxon>
        <taxon>Phasmatodea</taxon>
        <taxon>Timematodea</taxon>
        <taxon>Timematoidea</taxon>
        <taxon>Timematidae</taxon>
        <taxon>Timema</taxon>
    </lineage>
</organism>
<comment type="caution">
    <text evidence="6">The sequence shown here is derived from an EMBL/GenBank/DDBJ whole genome shotgun (WGS) entry which is preliminary data.</text>
</comment>